<keyword evidence="1" id="KW-1133">Transmembrane helix</keyword>
<dbReference type="AlphaFoldDB" id="A0A4D4J7T6"/>
<dbReference type="RefSeq" id="WP_137813068.1">
    <property type="nucleotide sequence ID" value="NZ_BJFL01000005.1"/>
</dbReference>
<feature type="transmembrane region" description="Helical" evidence="1">
    <location>
        <begin position="21"/>
        <end position="46"/>
    </location>
</feature>
<evidence type="ECO:0000313" key="3">
    <source>
        <dbReference type="Proteomes" id="UP000298860"/>
    </source>
</evidence>
<keyword evidence="1" id="KW-0472">Membrane</keyword>
<proteinExistence type="predicted"/>
<sequence length="77" mass="8318">MTSHLTRAERATRGWVSPKEIVAVVLVAIALTFIVQNRQMIGILLFVPTVFAPLWAAFAGVLAVGLAAGYLLARRGR</sequence>
<dbReference type="EMBL" id="BJFL01000005">
    <property type="protein sequence ID" value="GDY29923.1"/>
    <property type="molecule type" value="Genomic_DNA"/>
</dbReference>
<name>A0A4D4J7T6_9PSEU</name>
<dbReference type="Proteomes" id="UP000298860">
    <property type="component" value="Unassembled WGS sequence"/>
</dbReference>
<evidence type="ECO:0008006" key="4">
    <source>
        <dbReference type="Google" id="ProtNLM"/>
    </source>
</evidence>
<feature type="transmembrane region" description="Helical" evidence="1">
    <location>
        <begin position="52"/>
        <end position="73"/>
    </location>
</feature>
<comment type="caution">
    <text evidence="2">The sequence shown here is derived from an EMBL/GenBank/DDBJ whole genome shotgun (WGS) entry which is preliminary data.</text>
</comment>
<evidence type="ECO:0000313" key="2">
    <source>
        <dbReference type="EMBL" id="GDY29923.1"/>
    </source>
</evidence>
<organism evidence="2 3">
    <name type="scientific">Gandjariella thermophila</name>
    <dbReference type="NCBI Taxonomy" id="1931992"/>
    <lineage>
        <taxon>Bacteria</taxon>
        <taxon>Bacillati</taxon>
        <taxon>Actinomycetota</taxon>
        <taxon>Actinomycetes</taxon>
        <taxon>Pseudonocardiales</taxon>
        <taxon>Pseudonocardiaceae</taxon>
        <taxon>Gandjariella</taxon>
    </lineage>
</organism>
<reference evidence="3" key="1">
    <citation type="submission" date="2019-04" db="EMBL/GenBank/DDBJ databases">
        <title>Draft genome sequence of Pseudonocardiaceae bacterium SL3-2-4.</title>
        <authorList>
            <person name="Ningsih F."/>
            <person name="Yokota A."/>
            <person name="Sakai Y."/>
            <person name="Nanatani K."/>
            <person name="Yabe S."/>
            <person name="Oetari A."/>
            <person name="Sjamsuridzal W."/>
        </authorList>
    </citation>
    <scope>NUCLEOTIDE SEQUENCE [LARGE SCALE GENOMIC DNA]</scope>
    <source>
        <strain evidence="3">SL3-2-4</strain>
    </source>
</reference>
<gene>
    <name evidence="2" type="ORF">GTS_15560</name>
</gene>
<keyword evidence="1" id="KW-0812">Transmembrane</keyword>
<keyword evidence="3" id="KW-1185">Reference proteome</keyword>
<accession>A0A4D4J7T6</accession>
<evidence type="ECO:0000256" key="1">
    <source>
        <dbReference type="SAM" id="Phobius"/>
    </source>
</evidence>
<protein>
    <recommendedName>
        <fullName evidence="4">Lipopolysaccharide assembly protein A domain-containing protein</fullName>
    </recommendedName>
</protein>